<dbReference type="EMBL" id="FNAN01000005">
    <property type="protein sequence ID" value="SDE49924.1"/>
    <property type="molecule type" value="Genomic_DNA"/>
</dbReference>
<evidence type="ECO:0000256" key="1">
    <source>
        <dbReference type="SAM" id="MobiDB-lite"/>
    </source>
</evidence>
<name>A0A1G7DEA4_9BACT</name>
<reference evidence="3" key="1">
    <citation type="submission" date="2016-10" db="EMBL/GenBank/DDBJ databases">
        <authorList>
            <person name="Varghese N."/>
            <person name="Submissions S."/>
        </authorList>
    </citation>
    <scope>NUCLEOTIDE SEQUENCE [LARGE SCALE GENOMIC DNA]</scope>
    <source>
        <strain evidence="3">DSM 25329</strain>
    </source>
</reference>
<accession>A0A1G7DEA4</accession>
<feature type="region of interest" description="Disordered" evidence="1">
    <location>
        <begin position="1"/>
        <end position="20"/>
    </location>
</feature>
<sequence>MSETKTYKLRPGRPPVRHIPNEDEFFEKKAAKMKALLEKYPVPEELLRREK</sequence>
<evidence type="ECO:0000313" key="2">
    <source>
        <dbReference type="EMBL" id="SDE49924.1"/>
    </source>
</evidence>
<protein>
    <submittedName>
        <fullName evidence="2">Uncharacterized protein</fullName>
    </submittedName>
</protein>
<keyword evidence="3" id="KW-1185">Reference proteome</keyword>
<dbReference type="STRING" id="659014.SAMN04487996_105211"/>
<dbReference type="Proteomes" id="UP000198748">
    <property type="component" value="Unassembled WGS sequence"/>
</dbReference>
<dbReference type="RefSeq" id="WP_176884958.1">
    <property type="nucleotide sequence ID" value="NZ_FNAN01000005.1"/>
</dbReference>
<gene>
    <name evidence="2" type="ORF">SAMN04487996_105211</name>
</gene>
<dbReference type="AlphaFoldDB" id="A0A1G7DEA4"/>
<evidence type="ECO:0000313" key="3">
    <source>
        <dbReference type="Proteomes" id="UP000198748"/>
    </source>
</evidence>
<organism evidence="2 3">
    <name type="scientific">Dyadobacter soli</name>
    <dbReference type="NCBI Taxonomy" id="659014"/>
    <lineage>
        <taxon>Bacteria</taxon>
        <taxon>Pseudomonadati</taxon>
        <taxon>Bacteroidota</taxon>
        <taxon>Cytophagia</taxon>
        <taxon>Cytophagales</taxon>
        <taxon>Spirosomataceae</taxon>
        <taxon>Dyadobacter</taxon>
    </lineage>
</organism>
<proteinExistence type="predicted"/>